<feature type="transmembrane region" description="Helical" evidence="1">
    <location>
        <begin position="51"/>
        <end position="73"/>
    </location>
</feature>
<gene>
    <name evidence="2" type="ORF">GMRT_10872</name>
</gene>
<organism evidence="2 3">
    <name type="scientific">Giardia muris</name>
    <dbReference type="NCBI Taxonomy" id="5742"/>
    <lineage>
        <taxon>Eukaryota</taxon>
        <taxon>Metamonada</taxon>
        <taxon>Diplomonadida</taxon>
        <taxon>Hexamitidae</taxon>
        <taxon>Giardiinae</taxon>
        <taxon>Giardia</taxon>
    </lineage>
</organism>
<keyword evidence="1" id="KW-1133">Transmembrane helix</keyword>
<comment type="caution">
    <text evidence="2">The sequence shown here is derived from an EMBL/GenBank/DDBJ whole genome shotgun (WGS) entry which is preliminary data.</text>
</comment>
<reference evidence="2 3" key="1">
    <citation type="submission" date="2019-05" db="EMBL/GenBank/DDBJ databases">
        <title>The compact genome of Giardia muris reveals important steps in the evolution of intestinal protozoan parasites.</title>
        <authorList>
            <person name="Xu F."/>
            <person name="Jimenez-Gonzalez A."/>
            <person name="Einarsson E."/>
            <person name="Astvaldsson A."/>
            <person name="Peirasmaki D."/>
            <person name="Eckmann L."/>
            <person name="Andersson J.O."/>
            <person name="Svard S.G."/>
            <person name="Jerlstrom-Hultqvist J."/>
        </authorList>
    </citation>
    <scope>NUCLEOTIDE SEQUENCE [LARGE SCALE GENOMIC DNA]</scope>
    <source>
        <strain evidence="2 3">Roberts-Thomson</strain>
    </source>
</reference>
<feature type="transmembrane region" description="Helical" evidence="1">
    <location>
        <begin position="93"/>
        <end position="112"/>
    </location>
</feature>
<evidence type="ECO:0000313" key="3">
    <source>
        <dbReference type="Proteomes" id="UP000315496"/>
    </source>
</evidence>
<dbReference type="EMBL" id="VDLU01000002">
    <property type="protein sequence ID" value="TNJ28610.1"/>
    <property type="molecule type" value="Genomic_DNA"/>
</dbReference>
<dbReference type="OrthoDB" id="10253786at2759"/>
<name>A0A4Z1SS70_GIAMU</name>
<dbReference type="Proteomes" id="UP000315496">
    <property type="component" value="Chromosome 2"/>
</dbReference>
<proteinExistence type="predicted"/>
<accession>A0A4Z1SS70</accession>
<feature type="transmembrane region" description="Helical" evidence="1">
    <location>
        <begin position="22"/>
        <end position="44"/>
    </location>
</feature>
<dbReference type="AlphaFoldDB" id="A0A4Z1SS70"/>
<keyword evidence="1" id="KW-0472">Membrane</keyword>
<sequence>MITERDVHIYTQQYLRAMALFVLYYAFTVSPNIYTAIVVIVLTFTSDSSNIGLFILTLLIVAAAPVASYFLSLNYVIMNMLTYFPYANNREEWQYVVGYCIPWITYLGYYSLQFLVQRKYGSVTACTRYIRRFRGGLAV</sequence>
<dbReference type="VEuPathDB" id="GiardiaDB:GMRT_10872"/>
<evidence type="ECO:0000256" key="1">
    <source>
        <dbReference type="SAM" id="Phobius"/>
    </source>
</evidence>
<keyword evidence="3" id="KW-1185">Reference proteome</keyword>
<keyword evidence="1" id="KW-0812">Transmembrane</keyword>
<protein>
    <submittedName>
        <fullName evidence="2">Uncharacterized protein</fullName>
    </submittedName>
</protein>
<evidence type="ECO:0000313" key="2">
    <source>
        <dbReference type="EMBL" id="TNJ28610.1"/>
    </source>
</evidence>